<dbReference type="Proteomes" id="UP000076925">
    <property type="component" value="Unassembled WGS sequence"/>
</dbReference>
<keyword evidence="2" id="KW-1185">Reference proteome</keyword>
<protein>
    <submittedName>
        <fullName evidence="1">Uncharacterized protein</fullName>
    </submittedName>
</protein>
<dbReference type="STRING" id="128403.WA1_01120"/>
<reference evidence="1 2" key="1">
    <citation type="journal article" date="2013" name="Genome Biol. Evol.">
        <title>Genomes of Stigonematalean cyanobacteria (subsection V) and the evolution of oxygenic photosynthesis from prokaryotes to plastids.</title>
        <authorList>
            <person name="Dagan T."/>
            <person name="Roettger M."/>
            <person name="Stucken K."/>
            <person name="Landan G."/>
            <person name="Koch R."/>
            <person name="Major P."/>
            <person name="Gould S.B."/>
            <person name="Goremykin V.V."/>
            <person name="Rippka R."/>
            <person name="Tandeau de Marsac N."/>
            <person name="Gugger M."/>
            <person name="Lockhart P.J."/>
            <person name="Allen J.F."/>
            <person name="Brune I."/>
            <person name="Maus I."/>
            <person name="Puhler A."/>
            <person name="Martin W.F."/>
        </authorList>
    </citation>
    <scope>NUCLEOTIDE SEQUENCE [LARGE SCALE GENOMIC DNA]</scope>
    <source>
        <strain evidence="1 2">PCC 7110</strain>
    </source>
</reference>
<evidence type="ECO:0000313" key="1">
    <source>
        <dbReference type="EMBL" id="KYC43794.1"/>
    </source>
</evidence>
<name>A0A139XGG8_9CYAN</name>
<accession>A0A139XGG8</accession>
<organism evidence="1 2">
    <name type="scientific">Scytonema hofmannii PCC 7110</name>
    <dbReference type="NCBI Taxonomy" id="128403"/>
    <lineage>
        <taxon>Bacteria</taxon>
        <taxon>Bacillati</taxon>
        <taxon>Cyanobacteriota</taxon>
        <taxon>Cyanophyceae</taxon>
        <taxon>Nostocales</taxon>
        <taxon>Scytonemataceae</taxon>
        <taxon>Scytonema</taxon>
    </lineage>
</organism>
<sequence>MDIDLILNELSLQQPAPNQEVAKQWMSCLIKTTAVFQYMNHTMLLWYGRPRPYIIEGGRGRPPHSMWSQYCKG</sequence>
<dbReference type="EMBL" id="ANNX02000012">
    <property type="protein sequence ID" value="KYC43794.1"/>
    <property type="molecule type" value="Genomic_DNA"/>
</dbReference>
<dbReference type="RefSeq" id="WP_017749280.1">
    <property type="nucleotide sequence ID" value="NZ_KQ976354.1"/>
</dbReference>
<dbReference type="AlphaFoldDB" id="A0A139XGG8"/>
<comment type="caution">
    <text evidence="1">The sequence shown here is derived from an EMBL/GenBank/DDBJ whole genome shotgun (WGS) entry which is preliminary data.</text>
</comment>
<dbReference type="OrthoDB" id="483433at2"/>
<gene>
    <name evidence="1" type="ORF">WA1_01120</name>
</gene>
<evidence type="ECO:0000313" key="2">
    <source>
        <dbReference type="Proteomes" id="UP000076925"/>
    </source>
</evidence>
<proteinExistence type="predicted"/>